<reference evidence="2" key="1">
    <citation type="submission" date="2016-11" db="EMBL/GenBank/DDBJ databases">
        <authorList>
            <person name="Varghese N."/>
            <person name="Submissions S."/>
        </authorList>
    </citation>
    <scope>NUCLEOTIDE SEQUENCE [LARGE SCALE GENOMIC DNA]</scope>
    <source>
        <strain evidence="2">YL228</strain>
    </source>
</reference>
<dbReference type="EMBL" id="FPIP01000007">
    <property type="protein sequence ID" value="SFW43979.1"/>
    <property type="molecule type" value="Genomic_DNA"/>
</dbReference>
<dbReference type="InterPro" id="IPR008792">
    <property type="entry name" value="PQQD"/>
</dbReference>
<dbReference type="Pfam" id="PF05402">
    <property type="entry name" value="PqqD"/>
    <property type="match status" value="1"/>
</dbReference>
<sequence>MKLDPNFITHETMGEHYMISTSDTKFKGIVKNNETAAFIVECMKEDTTESAIVDKLLAEYKGTDRPTVEHDVANIIGKLRSIGAVEE</sequence>
<dbReference type="AlphaFoldDB" id="A0A1K1P934"/>
<dbReference type="RefSeq" id="WP_072300804.1">
    <property type="nucleotide sequence ID" value="NZ_FPIP01000007.1"/>
</dbReference>
<accession>A0A1K1P934</accession>
<name>A0A1K1P934_RUMFL</name>
<proteinExistence type="predicted"/>
<dbReference type="Proteomes" id="UP000183461">
    <property type="component" value="Unassembled WGS sequence"/>
</dbReference>
<organism evidence="1 2">
    <name type="scientific">Ruminococcus flavefaciens</name>
    <dbReference type="NCBI Taxonomy" id="1265"/>
    <lineage>
        <taxon>Bacteria</taxon>
        <taxon>Bacillati</taxon>
        <taxon>Bacillota</taxon>
        <taxon>Clostridia</taxon>
        <taxon>Eubacteriales</taxon>
        <taxon>Oscillospiraceae</taxon>
        <taxon>Ruminococcus</taxon>
    </lineage>
</organism>
<evidence type="ECO:0000313" key="2">
    <source>
        <dbReference type="Proteomes" id="UP000183461"/>
    </source>
</evidence>
<dbReference type="Gene3D" id="1.10.10.1150">
    <property type="entry name" value="Coenzyme PQQ synthesis protein D (PqqD)"/>
    <property type="match status" value="1"/>
</dbReference>
<gene>
    <name evidence="1" type="ORF">SAMN02910280_2588</name>
</gene>
<dbReference type="InterPro" id="IPR041881">
    <property type="entry name" value="PqqD_sf"/>
</dbReference>
<evidence type="ECO:0000313" key="1">
    <source>
        <dbReference type="EMBL" id="SFW43979.1"/>
    </source>
</evidence>
<protein>
    <submittedName>
        <fullName evidence="1">Coenzyme PQQ synthesis protein D (PqqD)</fullName>
    </submittedName>
</protein>